<proteinExistence type="predicted"/>
<dbReference type="AlphaFoldDB" id="A0A4Q0QQC9"/>
<evidence type="ECO:0000313" key="1">
    <source>
        <dbReference type="EMBL" id="RXG98821.1"/>
    </source>
</evidence>
<dbReference type="Proteomes" id="UP000290174">
    <property type="component" value="Unassembled WGS sequence"/>
</dbReference>
<reference evidence="1 2" key="1">
    <citation type="submission" date="2018-11" db="EMBL/GenBank/DDBJ databases">
        <title>Bradyrhizobium sp. nov., isolated from effective nodules of peanut in China.</title>
        <authorList>
            <person name="Li Y."/>
        </authorList>
    </citation>
    <scope>NUCLEOTIDE SEQUENCE [LARGE SCALE GENOMIC DNA]</scope>
    <source>
        <strain evidence="1 2">CCBAU 51770</strain>
    </source>
</reference>
<evidence type="ECO:0000313" key="2">
    <source>
        <dbReference type="Proteomes" id="UP000290174"/>
    </source>
</evidence>
<accession>A0A4Q0QQC9</accession>
<dbReference type="EMBL" id="RKMK01000009">
    <property type="protein sequence ID" value="RXG98821.1"/>
    <property type="molecule type" value="Genomic_DNA"/>
</dbReference>
<gene>
    <name evidence="1" type="ORF">EAS61_13535</name>
</gene>
<sequence length="65" mass="7130">MPDGWDGALRKVDTWQDRSGFAGRPLRDVPIIGRNGAGQQARTAMQCCSLSLIDIKRHTAKGVYS</sequence>
<comment type="caution">
    <text evidence="1">The sequence shown here is derived from an EMBL/GenBank/DDBJ whole genome shotgun (WGS) entry which is preliminary data.</text>
</comment>
<protein>
    <submittedName>
        <fullName evidence="1">Uncharacterized protein</fullName>
    </submittedName>
</protein>
<organism evidence="1 2">
    <name type="scientific">Bradyrhizobium zhanjiangense</name>
    <dbReference type="NCBI Taxonomy" id="1325107"/>
    <lineage>
        <taxon>Bacteria</taxon>
        <taxon>Pseudomonadati</taxon>
        <taxon>Pseudomonadota</taxon>
        <taxon>Alphaproteobacteria</taxon>
        <taxon>Hyphomicrobiales</taxon>
        <taxon>Nitrobacteraceae</taxon>
        <taxon>Bradyrhizobium</taxon>
    </lineage>
</organism>
<name>A0A4Q0QQC9_9BRAD</name>